<dbReference type="eggNOG" id="ENOG502SR07">
    <property type="taxonomic scope" value="Eukaryota"/>
</dbReference>
<evidence type="ECO:0000313" key="2">
    <source>
        <dbReference type="Proteomes" id="UP000027238"/>
    </source>
</evidence>
<organism evidence="1 2">
    <name type="scientific">Colletotrichum sublineola</name>
    <name type="common">Sorghum anthracnose fungus</name>
    <dbReference type="NCBI Taxonomy" id="1173701"/>
    <lineage>
        <taxon>Eukaryota</taxon>
        <taxon>Fungi</taxon>
        <taxon>Dikarya</taxon>
        <taxon>Ascomycota</taxon>
        <taxon>Pezizomycotina</taxon>
        <taxon>Sordariomycetes</taxon>
        <taxon>Hypocreomycetidae</taxon>
        <taxon>Glomerellales</taxon>
        <taxon>Glomerellaceae</taxon>
        <taxon>Colletotrichum</taxon>
        <taxon>Colletotrichum graminicola species complex</taxon>
    </lineage>
</organism>
<dbReference type="EMBL" id="JMSE01000965">
    <property type="protein sequence ID" value="KDN66142.1"/>
    <property type="molecule type" value="Genomic_DNA"/>
</dbReference>
<sequence>MDCSRLFECLLGQLPQPQQTITEKQAGVVVDQPVRSAQEAASEFVDILRTAEKDGKDLERSLRNVVTANSWTGEIAKYILQGVESLVRHRDTVGQVVREATDKAADAAQSIFDFAADHPVFVTVVAIGVLVAVAPWVLEALGFSELGPVATSRDGLEMTSSSDMDDGAGEG</sequence>
<dbReference type="OrthoDB" id="440424at2759"/>
<accession>A0A066XB35</accession>
<comment type="caution">
    <text evidence="1">The sequence shown here is derived from an EMBL/GenBank/DDBJ whole genome shotgun (WGS) entry which is preliminary data.</text>
</comment>
<name>A0A066XB35_COLSU</name>
<dbReference type="HOGENOM" id="CLU_086437_0_0_1"/>
<gene>
    <name evidence="1" type="ORF">CSUB01_06134</name>
</gene>
<evidence type="ECO:0000313" key="1">
    <source>
        <dbReference type="EMBL" id="KDN66142.1"/>
    </source>
</evidence>
<keyword evidence="2" id="KW-1185">Reference proteome</keyword>
<proteinExistence type="predicted"/>
<protein>
    <submittedName>
        <fullName evidence="1">Uncharacterized protein</fullName>
    </submittedName>
</protein>
<dbReference type="Proteomes" id="UP000027238">
    <property type="component" value="Unassembled WGS sequence"/>
</dbReference>
<dbReference type="STRING" id="1173701.A0A066XB35"/>
<dbReference type="AlphaFoldDB" id="A0A066XB35"/>
<dbReference type="OMA" id="SFAARWM"/>
<reference evidence="2" key="1">
    <citation type="journal article" date="2014" name="Genome Announc.">
        <title>Draft genome sequence of Colletotrichum sublineola, a destructive pathogen of cultivated sorghum.</title>
        <authorList>
            <person name="Baroncelli R."/>
            <person name="Sanz-Martin J.M."/>
            <person name="Rech G.E."/>
            <person name="Sukno S.A."/>
            <person name="Thon M.R."/>
        </authorList>
    </citation>
    <scope>NUCLEOTIDE SEQUENCE [LARGE SCALE GENOMIC DNA]</scope>
    <source>
        <strain evidence="2">TX430BB</strain>
    </source>
</reference>